<feature type="transmembrane region" description="Helical" evidence="7">
    <location>
        <begin position="57"/>
        <end position="75"/>
    </location>
</feature>
<evidence type="ECO:0000256" key="1">
    <source>
        <dbReference type="ARBA" id="ARBA00004651"/>
    </source>
</evidence>
<keyword evidence="6 7" id="KW-0472">Membrane</keyword>
<evidence type="ECO:0000256" key="2">
    <source>
        <dbReference type="ARBA" id="ARBA00008929"/>
    </source>
</evidence>
<protein>
    <submittedName>
        <fullName evidence="8">Cytochrome c nitrite reductase subunit NrfD</fullName>
        <ecNumber evidence="8">1.7.2.2</ecNumber>
    </submittedName>
</protein>
<keyword evidence="8" id="KW-0560">Oxidoreductase</keyword>
<feature type="transmembrane region" description="Helical" evidence="7">
    <location>
        <begin position="183"/>
        <end position="204"/>
    </location>
</feature>
<sequence>MSNVFDFPSLVWDAPIALYLFLLGISAGAVTITILLKRSGIAGENPAENAVLRCNAWLAPTTIIIGLLLLIFHLTKPWTFWYLMFNYHRTSIMSVGVMLFQLYMLFLIIWLAIIFKNNLFLFLYRFFPNVAKLTIKIIDLAAKFTNLIEIITLLLSIALGAYTGFLLSALISYPMLNSPVLPVLFLVSGTSSGITALIFCTLLFSKEKSATSSISIAFLHKYENPLVFAEIFLLFAFFFGLYLGGGQKTVAFYTALSGGFWASVFWIGVVGLGIIIPLLLNMIIKDETKHSKGFMLLHSGLGLLGVLCLRFFILYAGQMTLV</sequence>
<feature type="transmembrane region" description="Helical" evidence="7">
    <location>
        <begin position="225"/>
        <end position="244"/>
    </location>
</feature>
<dbReference type="InterPro" id="IPR017566">
    <property type="entry name" value="NrfD"/>
</dbReference>
<accession>A0ABW3I9R9</accession>
<organism evidence="8 9">
    <name type="scientific">Seminibacterium arietis</name>
    <dbReference type="NCBI Taxonomy" id="1173502"/>
    <lineage>
        <taxon>Bacteria</taxon>
        <taxon>Pseudomonadati</taxon>
        <taxon>Pseudomonadota</taxon>
        <taxon>Gammaproteobacteria</taxon>
        <taxon>Pasteurellales</taxon>
        <taxon>Pasteurellaceae</taxon>
        <taxon>Seminibacterium</taxon>
    </lineage>
</organism>
<feature type="transmembrane region" description="Helical" evidence="7">
    <location>
        <begin position="95"/>
        <end position="115"/>
    </location>
</feature>
<keyword evidence="5 7" id="KW-1133">Transmembrane helix</keyword>
<dbReference type="InterPro" id="IPR005614">
    <property type="entry name" value="NrfD-like"/>
</dbReference>
<evidence type="ECO:0000256" key="4">
    <source>
        <dbReference type="ARBA" id="ARBA00022692"/>
    </source>
</evidence>
<dbReference type="PANTHER" id="PTHR34856">
    <property type="entry name" value="PROTEIN NRFD"/>
    <property type="match status" value="1"/>
</dbReference>
<dbReference type="Gene3D" id="1.20.1630.10">
    <property type="entry name" value="Formate dehydrogenase/DMSO reductase domain"/>
    <property type="match status" value="1"/>
</dbReference>
<evidence type="ECO:0000256" key="3">
    <source>
        <dbReference type="ARBA" id="ARBA00022475"/>
    </source>
</evidence>
<evidence type="ECO:0000256" key="6">
    <source>
        <dbReference type="ARBA" id="ARBA00023136"/>
    </source>
</evidence>
<evidence type="ECO:0000256" key="7">
    <source>
        <dbReference type="SAM" id="Phobius"/>
    </source>
</evidence>
<evidence type="ECO:0000313" key="8">
    <source>
        <dbReference type="EMBL" id="MFD0966543.1"/>
    </source>
</evidence>
<dbReference type="NCBIfam" id="TIGR03148">
    <property type="entry name" value="cyt_nit_nrfD"/>
    <property type="match status" value="1"/>
</dbReference>
<proteinExistence type="inferred from homology"/>
<feature type="transmembrane region" description="Helical" evidence="7">
    <location>
        <begin position="150"/>
        <end position="171"/>
    </location>
</feature>
<dbReference type="InterPro" id="IPR052049">
    <property type="entry name" value="Electron_transfer_protein"/>
</dbReference>
<gene>
    <name evidence="8" type="primary">nrfD</name>
    <name evidence="8" type="ORF">ACFQ02_06775</name>
</gene>
<evidence type="ECO:0000256" key="5">
    <source>
        <dbReference type="ARBA" id="ARBA00022989"/>
    </source>
</evidence>
<feature type="transmembrane region" description="Helical" evidence="7">
    <location>
        <begin position="16"/>
        <end position="36"/>
    </location>
</feature>
<comment type="subcellular location">
    <subcellularLocation>
        <location evidence="1">Cell membrane</location>
        <topology evidence="1">Multi-pass membrane protein</topology>
    </subcellularLocation>
</comment>
<dbReference type="RefSeq" id="WP_380820897.1">
    <property type="nucleotide sequence ID" value="NZ_JBHTJN010000011.1"/>
</dbReference>
<dbReference type="Pfam" id="PF03916">
    <property type="entry name" value="NrfD"/>
    <property type="match status" value="1"/>
</dbReference>
<dbReference type="EC" id="1.7.2.2" evidence="8"/>
<comment type="caution">
    <text evidence="8">The sequence shown here is derived from an EMBL/GenBank/DDBJ whole genome shotgun (WGS) entry which is preliminary data.</text>
</comment>
<keyword evidence="4 7" id="KW-0812">Transmembrane</keyword>
<keyword evidence="9" id="KW-1185">Reference proteome</keyword>
<dbReference type="EMBL" id="JBHTJN010000011">
    <property type="protein sequence ID" value="MFD0966543.1"/>
    <property type="molecule type" value="Genomic_DNA"/>
</dbReference>
<name>A0ABW3I9R9_9PAST</name>
<dbReference type="GO" id="GO:0042279">
    <property type="term" value="F:nitrite reductase (cytochrome, ammonia-forming) activity"/>
    <property type="evidence" value="ECO:0007669"/>
    <property type="project" value="UniProtKB-EC"/>
</dbReference>
<comment type="similarity">
    <text evidence="2">Belongs to the NrfD family.</text>
</comment>
<feature type="transmembrane region" description="Helical" evidence="7">
    <location>
        <begin position="296"/>
        <end position="316"/>
    </location>
</feature>
<evidence type="ECO:0000313" key="9">
    <source>
        <dbReference type="Proteomes" id="UP001596996"/>
    </source>
</evidence>
<reference evidence="9" key="1">
    <citation type="journal article" date="2019" name="Int. J. Syst. Evol. Microbiol.">
        <title>The Global Catalogue of Microorganisms (GCM) 10K type strain sequencing project: providing services to taxonomists for standard genome sequencing and annotation.</title>
        <authorList>
            <consortium name="The Broad Institute Genomics Platform"/>
            <consortium name="The Broad Institute Genome Sequencing Center for Infectious Disease"/>
            <person name="Wu L."/>
            <person name="Ma J."/>
        </authorList>
    </citation>
    <scope>NUCLEOTIDE SEQUENCE [LARGE SCALE GENOMIC DNA]</scope>
    <source>
        <strain evidence="9">CCUG 61707</strain>
    </source>
</reference>
<dbReference type="Proteomes" id="UP001596996">
    <property type="component" value="Unassembled WGS sequence"/>
</dbReference>
<keyword evidence="3" id="KW-1003">Cell membrane</keyword>
<dbReference type="PANTHER" id="PTHR34856:SF2">
    <property type="entry name" value="PROTEIN NRFD"/>
    <property type="match status" value="1"/>
</dbReference>
<feature type="transmembrane region" description="Helical" evidence="7">
    <location>
        <begin position="264"/>
        <end position="284"/>
    </location>
</feature>